<organism evidence="1 2">
    <name type="scientific">Oribacterium sinus</name>
    <dbReference type="NCBI Taxonomy" id="237576"/>
    <lineage>
        <taxon>Bacteria</taxon>
        <taxon>Bacillati</taxon>
        <taxon>Bacillota</taxon>
        <taxon>Clostridia</taxon>
        <taxon>Lachnospirales</taxon>
        <taxon>Lachnospiraceae</taxon>
        <taxon>Oribacterium</taxon>
    </lineage>
</organism>
<dbReference type="Proteomes" id="UP000780721">
    <property type="component" value="Unassembled WGS sequence"/>
</dbReference>
<feature type="non-terminal residue" evidence="1">
    <location>
        <position position="1"/>
    </location>
</feature>
<dbReference type="EMBL" id="JABZRB010000232">
    <property type="protein sequence ID" value="MBF1305682.1"/>
    <property type="molecule type" value="Genomic_DNA"/>
</dbReference>
<comment type="caution">
    <text evidence="1">The sequence shown here is derived from an EMBL/GenBank/DDBJ whole genome shotgun (WGS) entry which is preliminary data.</text>
</comment>
<protein>
    <submittedName>
        <fullName evidence="1">Peptide ABC transporter substrate-binding protein</fullName>
    </submittedName>
</protein>
<gene>
    <name evidence="1" type="ORF">HXM91_07525</name>
</gene>
<evidence type="ECO:0000313" key="1">
    <source>
        <dbReference type="EMBL" id="MBF1305682.1"/>
    </source>
</evidence>
<dbReference type="SUPFAM" id="SSF53850">
    <property type="entry name" value="Periplasmic binding protein-like II"/>
    <property type="match status" value="1"/>
</dbReference>
<dbReference type="Gene3D" id="3.10.105.10">
    <property type="entry name" value="Dipeptide-binding Protein, Domain 3"/>
    <property type="match status" value="1"/>
</dbReference>
<proteinExistence type="predicted"/>
<evidence type="ECO:0000313" key="2">
    <source>
        <dbReference type="Proteomes" id="UP000780721"/>
    </source>
</evidence>
<dbReference type="Gene3D" id="3.40.190.10">
    <property type="entry name" value="Periplasmic binding protein-like II"/>
    <property type="match status" value="1"/>
</dbReference>
<accession>A0A930DYK4</accession>
<name>A0A930DYK4_9FIRM</name>
<dbReference type="AlphaFoldDB" id="A0A930DYK4"/>
<reference evidence="1" key="1">
    <citation type="submission" date="2020-04" db="EMBL/GenBank/DDBJ databases">
        <title>Deep metagenomics examines the oral microbiome during advanced dental caries in children, revealing novel taxa and co-occurrences with host molecules.</title>
        <authorList>
            <person name="Baker J.L."/>
            <person name="Morton J.T."/>
            <person name="Dinis M."/>
            <person name="Alvarez R."/>
            <person name="Tran N.C."/>
            <person name="Knight R."/>
            <person name="Edlund A."/>
        </authorList>
    </citation>
    <scope>NUCLEOTIDE SEQUENCE</scope>
    <source>
        <strain evidence="1">JCVI_48_bin.5</strain>
    </source>
</reference>
<sequence>DKAKTLTDKAAYYDAMHEAEQLALKDAAIAPIAYYNDTWLQKENLKNVWHHPNGFWYFMHATKE</sequence>